<dbReference type="EMBL" id="JAACJJ010000042">
    <property type="protein sequence ID" value="KAF5316656.1"/>
    <property type="molecule type" value="Genomic_DNA"/>
</dbReference>
<proteinExistence type="predicted"/>
<keyword evidence="2" id="KW-1185">Reference proteome</keyword>
<dbReference type="AlphaFoldDB" id="A0A8H5B4S8"/>
<sequence length="507" mass="56840">MPHRITTYKRYRLSNDVLILILQKMTPVALYRTCQAFSRVWRLVEEFQNLRYIFELAVTGMQDGPVPHSMRSPLIRLNLLTAYKRDWPRLAWTDELKVTGIPSTATKVDVSGNFLYYTGLDALELSELPSCRTGRTPSQTRHIKYKTSQADAVAIDPLQSLIIAGNIIPANGQNVLRLKIRNLFNFGQHPKTLGPYFDCPTHIAESMTDMSITIYGNRVAVSINYAGGVTRHLLLDWSTQQAMWLDEEDIVLLSPYFLLGVRKVPGKAMLYLYDISDMRNVAIKREYELPPIWVNAVMRFGRNIAPFGDNAAPATSLFYADPSARVLLLSAKQPGPSATGMHWMFINEGFFRPTAYADRRSVPWSYWSNLCLIRELDSNLIIGQPQVIGSRVVYLEKDGTRMSRGHERASLGTIDFAPLAEAAAPCSPKLWSLIGKQSILKPNETHRDIPSATTQGLPVQGIRATEDNIVLLLENHGNLKPVNILTFGVPAPAAPHGNHHPATHFSH</sequence>
<reference evidence="1 2" key="1">
    <citation type="journal article" date="2020" name="ISME J.">
        <title>Uncovering the hidden diversity of litter-decomposition mechanisms in mushroom-forming fungi.</title>
        <authorList>
            <person name="Floudas D."/>
            <person name="Bentzer J."/>
            <person name="Ahren D."/>
            <person name="Johansson T."/>
            <person name="Persson P."/>
            <person name="Tunlid A."/>
        </authorList>
    </citation>
    <scope>NUCLEOTIDE SEQUENCE [LARGE SCALE GENOMIC DNA]</scope>
    <source>
        <strain evidence="1 2">CBS 101986</strain>
    </source>
</reference>
<protein>
    <recommendedName>
        <fullName evidence="3">F-box domain-containing protein</fullName>
    </recommendedName>
</protein>
<gene>
    <name evidence="1" type="ORF">D9619_006425</name>
</gene>
<evidence type="ECO:0000313" key="1">
    <source>
        <dbReference type="EMBL" id="KAF5316656.1"/>
    </source>
</evidence>
<dbReference type="Proteomes" id="UP000567179">
    <property type="component" value="Unassembled WGS sequence"/>
</dbReference>
<name>A0A8H5B4S8_9AGAR</name>
<accession>A0A8H5B4S8</accession>
<evidence type="ECO:0008006" key="3">
    <source>
        <dbReference type="Google" id="ProtNLM"/>
    </source>
</evidence>
<comment type="caution">
    <text evidence="1">The sequence shown here is derived from an EMBL/GenBank/DDBJ whole genome shotgun (WGS) entry which is preliminary data.</text>
</comment>
<organism evidence="1 2">
    <name type="scientific">Psilocybe cf. subviscida</name>
    <dbReference type="NCBI Taxonomy" id="2480587"/>
    <lineage>
        <taxon>Eukaryota</taxon>
        <taxon>Fungi</taxon>
        <taxon>Dikarya</taxon>
        <taxon>Basidiomycota</taxon>
        <taxon>Agaricomycotina</taxon>
        <taxon>Agaricomycetes</taxon>
        <taxon>Agaricomycetidae</taxon>
        <taxon>Agaricales</taxon>
        <taxon>Agaricineae</taxon>
        <taxon>Strophariaceae</taxon>
        <taxon>Psilocybe</taxon>
    </lineage>
</organism>
<evidence type="ECO:0000313" key="2">
    <source>
        <dbReference type="Proteomes" id="UP000567179"/>
    </source>
</evidence>
<dbReference type="OrthoDB" id="2893272at2759"/>